<name>A0ABS5TDZ7_9ACTN</name>
<comment type="caution">
    <text evidence="3">The sequence shown here is derived from an EMBL/GenBank/DDBJ whole genome shotgun (WGS) entry which is preliminary data.</text>
</comment>
<sequence>MTATVTITALAGCSSASTASIASAAPSGSRATPATSEAGSDARFQDYLASERAFATCMRAAGLDVSDPEPDGTQRAPYKEQIKGTGLSKSQQTAIGSCQTKLLPDPRPQSYPLLSDEEFAFSQKMAVCFRQHGVPEYPDPVRETDPSLAGVKHYDAALDAVPTDTTTFREALNDCSVAVTGHTGIG</sequence>
<keyword evidence="4" id="KW-1185">Reference proteome</keyword>
<feature type="region of interest" description="Disordered" evidence="1">
    <location>
        <begin position="63"/>
        <end position="90"/>
    </location>
</feature>
<organism evidence="3 4">
    <name type="scientific">Kineosporia corallincola</name>
    <dbReference type="NCBI Taxonomy" id="2835133"/>
    <lineage>
        <taxon>Bacteria</taxon>
        <taxon>Bacillati</taxon>
        <taxon>Actinomycetota</taxon>
        <taxon>Actinomycetes</taxon>
        <taxon>Kineosporiales</taxon>
        <taxon>Kineosporiaceae</taxon>
        <taxon>Kineosporia</taxon>
    </lineage>
</organism>
<proteinExistence type="predicted"/>
<feature type="chain" id="PRO_5045757353" description="Lipoprotein" evidence="2">
    <location>
        <begin position="25"/>
        <end position="186"/>
    </location>
</feature>
<reference evidence="3 4" key="1">
    <citation type="submission" date="2021-05" db="EMBL/GenBank/DDBJ databases">
        <title>Kineosporia and Streptomyces sp. nov. two new marine actinobacteria isolated from Coral.</title>
        <authorList>
            <person name="Buangrab K."/>
            <person name="Sutthacheep M."/>
            <person name="Yeemin T."/>
            <person name="Harunari E."/>
            <person name="Igarashi Y."/>
            <person name="Kanchanasin P."/>
            <person name="Tanasupawat S."/>
            <person name="Phongsopitanun W."/>
        </authorList>
    </citation>
    <scope>NUCLEOTIDE SEQUENCE [LARGE SCALE GENOMIC DNA]</scope>
    <source>
        <strain evidence="3 4">J2-2</strain>
    </source>
</reference>
<dbReference type="Proteomes" id="UP001197247">
    <property type="component" value="Unassembled WGS sequence"/>
</dbReference>
<keyword evidence="2" id="KW-0732">Signal</keyword>
<gene>
    <name evidence="3" type="ORF">KIH74_05815</name>
</gene>
<evidence type="ECO:0000313" key="4">
    <source>
        <dbReference type="Proteomes" id="UP001197247"/>
    </source>
</evidence>
<dbReference type="EMBL" id="JAHBAY010000002">
    <property type="protein sequence ID" value="MBT0768431.1"/>
    <property type="molecule type" value="Genomic_DNA"/>
</dbReference>
<evidence type="ECO:0000256" key="2">
    <source>
        <dbReference type="SAM" id="SignalP"/>
    </source>
</evidence>
<feature type="signal peptide" evidence="2">
    <location>
        <begin position="1"/>
        <end position="24"/>
    </location>
</feature>
<evidence type="ECO:0000256" key="1">
    <source>
        <dbReference type="SAM" id="MobiDB-lite"/>
    </source>
</evidence>
<evidence type="ECO:0000313" key="3">
    <source>
        <dbReference type="EMBL" id="MBT0768431.1"/>
    </source>
</evidence>
<protein>
    <recommendedName>
        <fullName evidence="5">Lipoprotein</fullName>
    </recommendedName>
</protein>
<dbReference type="RefSeq" id="WP_214154726.1">
    <property type="nucleotide sequence ID" value="NZ_JAHBAY010000002.1"/>
</dbReference>
<evidence type="ECO:0008006" key="5">
    <source>
        <dbReference type="Google" id="ProtNLM"/>
    </source>
</evidence>
<accession>A0ABS5TDZ7</accession>